<comment type="caution">
    <text evidence="1">The sequence shown here is derived from an EMBL/GenBank/DDBJ whole genome shotgun (WGS) entry which is preliminary data.</text>
</comment>
<dbReference type="AlphaFoldDB" id="A0A5N1JSH3"/>
<accession>A0A5N1JSH3</accession>
<gene>
    <name evidence="1" type="ORF">F0P93_05870</name>
</gene>
<sequence length="70" mass="7690">MSKGTPLTCIDKTIMSVSFDQNEILQNIVTLHCPAGIDCDAPDGYGGFYQTIPRPRYCFDIAPKKPEAVP</sequence>
<evidence type="ECO:0000313" key="1">
    <source>
        <dbReference type="EMBL" id="KAA9357262.1"/>
    </source>
</evidence>
<keyword evidence="2" id="KW-1185">Reference proteome</keyword>
<proteinExistence type="predicted"/>
<reference evidence="1 2" key="1">
    <citation type="submission" date="2019-09" db="EMBL/GenBank/DDBJ databases">
        <title>Genome Sequence of Larkinella sp MA1.</title>
        <authorList>
            <person name="Srinivasan S."/>
        </authorList>
    </citation>
    <scope>NUCLEOTIDE SEQUENCE [LARGE SCALE GENOMIC DNA]</scope>
    <source>
        <strain evidence="1 2">MA1</strain>
    </source>
</reference>
<dbReference type="EMBL" id="VTWS01000001">
    <property type="protein sequence ID" value="KAA9357262.1"/>
    <property type="molecule type" value="Genomic_DNA"/>
</dbReference>
<evidence type="ECO:0000313" key="2">
    <source>
        <dbReference type="Proteomes" id="UP000326344"/>
    </source>
</evidence>
<organism evidence="1 2">
    <name type="scientific">Larkinella humicola</name>
    <dbReference type="NCBI Taxonomy" id="2607654"/>
    <lineage>
        <taxon>Bacteria</taxon>
        <taxon>Pseudomonadati</taxon>
        <taxon>Bacteroidota</taxon>
        <taxon>Cytophagia</taxon>
        <taxon>Cytophagales</taxon>
        <taxon>Spirosomataceae</taxon>
        <taxon>Larkinella</taxon>
    </lineage>
</organism>
<dbReference type="Proteomes" id="UP000326344">
    <property type="component" value="Unassembled WGS sequence"/>
</dbReference>
<protein>
    <submittedName>
        <fullName evidence="1">Uncharacterized protein</fullName>
    </submittedName>
</protein>
<name>A0A5N1JSH3_9BACT</name>
<dbReference type="RefSeq" id="WP_150875376.1">
    <property type="nucleotide sequence ID" value="NZ_VTWS01000001.1"/>
</dbReference>